<comment type="caution">
    <text evidence="2">The sequence shown here is derived from an EMBL/GenBank/DDBJ whole genome shotgun (WGS) entry which is preliminary data.</text>
</comment>
<gene>
    <name evidence="2" type="ORF">A2227_04570</name>
</gene>
<dbReference type="InterPro" id="IPR005532">
    <property type="entry name" value="SUMF_dom"/>
</dbReference>
<evidence type="ECO:0000259" key="1">
    <source>
        <dbReference type="Pfam" id="PF03781"/>
    </source>
</evidence>
<dbReference type="GO" id="GO:0120147">
    <property type="term" value="F:formylglycine-generating oxidase activity"/>
    <property type="evidence" value="ECO:0007669"/>
    <property type="project" value="TreeGrafter"/>
</dbReference>
<dbReference type="InterPro" id="IPR016187">
    <property type="entry name" value="CTDL_fold"/>
</dbReference>
<dbReference type="InterPro" id="IPR042095">
    <property type="entry name" value="SUMF_sf"/>
</dbReference>
<dbReference type="Proteomes" id="UP000178367">
    <property type="component" value="Unassembled WGS sequence"/>
</dbReference>
<accession>A0A1F5SE09</accession>
<dbReference type="STRING" id="1797994.A2227_04570"/>
<reference evidence="2 3" key="1">
    <citation type="journal article" date="2016" name="Nat. Commun.">
        <title>Thousands of microbial genomes shed light on interconnected biogeochemical processes in an aquifer system.</title>
        <authorList>
            <person name="Anantharaman K."/>
            <person name="Brown C.T."/>
            <person name="Hug L.A."/>
            <person name="Sharon I."/>
            <person name="Castelle C.J."/>
            <person name="Probst A.J."/>
            <person name="Thomas B.C."/>
            <person name="Singh A."/>
            <person name="Wilkins M.J."/>
            <person name="Karaoz U."/>
            <person name="Brodie E.L."/>
            <person name="Williams K.H."/>
            <person name="Hubbard S.S."/>
            <person name="Banfield J.F."/>
        </authorList>
    </citation>
    <scope>NUCLEOTIDE SEQUENCE [LARGE SCALE GENOMIC DNA]</scope>
</reference>
<evidence type="ECO:0000313" key="2">
    <source>
        <dbReference type="EMBL" id="OGF24934.1"/>
    </source>
</evidence>
<dbReference type="AlphaFoldDB" id="A0A1F5SE09"/>
<protein>
    <recommendedName>
        <fullName evidence="1">Sulfatase-modifying factor enzyme-like domain-containing protein</fullName>
    </recommendedName>
</protein>
<sequence>MKKKFFSKILVSLIIGIIAVILVTIGIDAADNYDNFSGSIIGRVLYGEDEGPCPDGMVFVPSDKGGFCIDKYENSPGDGCSVKNVSSQNETRDNIDKADCEPVSRAEASPWRFISQSQAIAACAKAGKRLPTGEEWYLASLGTPDPDRDWGPDDCQVNANWPDQPGLSGSGKNCVSAAGAYDMVGNVWEWVKEEIRDGQYGDLSAPLNGYISSIDIHGMPLATDTQVADPNFNEDYFWVKNTDIRGMMRGGYWENKSDAGLYSVYLVSPPDFAGTGAGFRCVK</sequence>
<dbReference type="Pfam" id="PF03781">
    <property type="entry name" value="FGE-sulfatase"/>
    <property type="match status" value="1"/>
</dbReference>
<proteinExistence type="predicted"/>
<dbReference type="InterPro" id="IPR051043">
    <property type="entry name" value="Sulfatase_Mod_Factor_Kinase"/>
</dbReference>
<dbReference type="PANTHER" id="PTHR23150">
    <property type="entry name" value="SULFATASE MODIFYING FACTOR 1, 2"/>
    <property type="match status" value="1"/>
</dbReference>
<dbReference type="SUPFAM" id="SSF56436">
    <property type="entry name" value="C-type lectin-like"/>
    <property type="match status" value="1"/>
</dbReference>
<name>A0A1F5SE09_9BACT</name>
<dbReference type="EMBL" id="MFGB01000025">
    <property type="protein sequence ID" value="OGF24934.1"/>
    <property type="molecule type" value="Genomic_DNA"/>
</dbReference>
<dbReference type="PANTHER" id="PTHR23150:SF19">
    <property type="entry name" value="FORMYLGLYCINE-GENERATING ENZYME"/>
    <property type="match status" value="1"/>
</dbReference>
<evidence type="ECO:0000313" key="3">
    <source>
        <dbReference type="Proteomes" id="UP000178367"/>
    </source>
</evidence>
<dbReference type="Gene3D" id="3.90.1580.10">
    <property type="entry name" value="paralog of FGE (formylglycine-generating enzyme)"/>
    <property type="match status" value="1"/>
</dbReference>
<organism evidence="2 3">
    <name type="scientific">Candidatus Falkowbacteria bacterium RIFOXYA2_FULL_47_19</name>
    <dbReference type="NCBI Taxonomy" id="1797994"/>
    <lineage>
        <taxon>Bacteria</taxon>
        <taxon>Candidatus Falkowiibacteriota</taxon>
    </lineage>
</organism>
<feature type="domain" description="Sulfatase-modifying factor enzyme-like" evidence="1">
    <location>
        <begin position="102"/>
        <end position="283"/>
    </location>
</feature>